<dbReference type="GO" id="GO:0016887">
    <property type="term" value="F:ATP hydrolysis activity"/>
    <property type="evidence" value="ECO:0007669"/>
    <property type="project" value="InterPro"/>
</dbReference>
<keyword evidence="1" id="KW-0813">Transport</keyword>
<reference evidence="5 6" key="1">
    <citation type="submission" date="2014-06" db="EMBL/GenBank/DDBJ databases">
        <title>Genome characterization of distinct group I Clostridium botulinum lineages.</title>
        <authorList>
            <person name="Giordani F."/>
            <person name="Anselmo A."/>
            <person name="Fillo S."/>
            <person name="Palozzi A.M."/>
            <person name="Fortunato A."/>
            <person name="Gentile B."/>
            <person name="Ciammaruconi A."/>
            <person name="Anniballi F."/>
            <person name="De Medici D."/>
            <person name="Lista F."/>
        </authorList>
    </citation>
    <scope>NUCLEOTIDE SEQUENCE [LARGE SCALE GENOMIC DNA]</scope>
    <source>
        <strain evidence="5 6">B2 450</strain>
    </source>
</reference>
<dbReference type="RefSeq" id="WP_003485766.1">
    <property type="nucleotide sequence ID" value="NZ_JXSU01000007.1"/>
</dbReference>
<evidence type="ECO:0000313" key="5">
    <source>
        <dbReference type="EMBL" id="KIS23878.1"/>
    </source>
</evidence>
<protein>
    <submittedName>
        <fullName evidence="5">Tungsten ABC transporter ATP-binding protein</fullName>
    </submittedName>
</protein>
<dbReference type="PROSITE" id="PS50893">
    <property type="entry name" value="ABC_TRANSPORTER_2"/>
    <property type="match status" value="1"/>
</dbReference>
<evidence type="ECO:0000313" key="6">
    <source>
        <dbReference type="Proteomes" id="UP000032250"/>
    </source>
</evidence>
<dbReference type="HOGENOM" id="CLU_000604_1_22_9"/>
<sequence>MKIEVVNAVKEYAGRKVLDIEHMVFKEGGIYGILGLNGSGKSTLLQSIAGFNKLNEGEIIYDGKDFNKVKDEISMMTQRPLLFNCSAGENIIMGLKFRKTPKKTIDARFEKYIKYFNINEILNKNGKKLSGGETQKVALLRTVILESDVIILDEPTASMDIESTLASETLIKDIMEDKRTVIFVTHDFYQAERIADYVIFMDKGKIIEQGEKDIIFNNPKNAKVKMMLNK</sequence>
<dbReference type="PANTHER" id="PTHR42781">
    <property type="entry name" value="SPERMIDINE/PUTRESCINE IMPORT ATP-BINDING PROTEIN POTA"/>
    <property type="match status" value="1"/>
</dbReference>
<dbReference type="SUPFAM" id="SSF52540">
    <property type="entry name" value="P-loop containing nucleoside triphosphate hydrolases"/>
    <property type="match status" value="1"/>
</dbReference>
<dbReference type="GO" id="GO:0005524">
    <property type="term" value="F:ATP binding"/>
    <property type="evidence" value="ECO:0007669"/>
    <property type="project" value="UniProtKB-KW"/>
</dbReference>
<dbReference type="InterPro" id="IPR050093">
    <property type="entry name" value="ABC_SmlMolc_Importer"/>
</dbReference>
<evidence type="ECO:0000256" key="1">
    <source>
        <dbReference type="ARBA" id="ARBA00022448"/>
    </source>
</evidence>
<dbReference type="PATRIC" id="fig|1379739.3.peg.2323"/>
<dbReference type="Proteomes" id="UP000032250">
    <property type="component" value="Unassembled WGS sequence"/>
</dbReference>
<dbReference type="Gene3D" id="3.40.50.300">
    <property type="entry name" value="P-loop containing nucleotide triphosphate hydrolases"/>
    <property type="match status" value="1"/>
</dbReference>
<dbReference type="OrthoDB" id="9804199at2"/>
<evidence type="ECO:0000256" key="2">
    <source>
        <dbReference type="ARBA" id="ARBA00022741"/>
    </source>
</evidence>
<keyword evidence="2" id="KW-0547">Nucleotide-binding</keyword>
<name>A0A0D0ZZ78_CLOBO</name>
<keyword evidence="3 5" id="KW-0067">ATP-binding</keyword>
<dbReference type="InterPro" id="IPR027417">
    <property type="entry name" value="P-loop_NTPase"/>
</dbReference>
<dbReference type="PANTHER" id="PTHR42781:SF9">
    <property type="entry name" value="AMINO ACID ABC TRANSPORTER, ATP-BINDING PROTEIN-RELATED"/>
    <property type="match status" value="1"/>
</dbReference>
<comment type="caution">
    <text evidence="5">The sequence shown here is derived from an EMBL/GenBank/DDBJ whole genome shotgun (WGS) entry which is preliminary data.</text>
</comment>
<dbReference type="EMBL" id="JXSU01000007">
    <property type="protein sequence ID" value="KIS23878.1"/>
    <property type="molecule type" value="Genomic_DNA"/>
</dbReference>
<feature type="domain" description="ABC transporter" evidence="4">
    <location>
        <begin position="3"/>
        <end position="228"/>
    </location>
</feature>
<dbReference type="Pfam" id="PF00005">
    <property type="entry name" value="ABC_tran"/>
    <property type="match status" value="1"/>
</dbReference>
<dbReference type="InterPro" id="IPR003593">
    <property type="entry name" value="AAA+_ATPase"/>
</dbReference>
<organism evidence="5 6">
    <name type="scientific">Clostridium botulinum B2 450</name>
    <dbReference type="NCBI Taxonomy" id="1379739"/>
    <lineage>
        <taxon>Bacteria</taxon>
        <taxon>Bacillati</taxon>
        <taxon>Bacillota</taxon>
        <taxon>Clostridia</taxon>
        <taxon>Eubacteriales</taxon>
        <taxon>Clostridiaceae</taxon>
        <taxon>Clostridium</taxon>
    </lineage>
</organism>
<accession>A0A0D0ZZ78</accession>
<gene>
    <name evidence="5" type="ORF">N495_09815</name>
</gene>
<dbReference type="SMART" id="SM00382">
    <property type="entry name" value="AAA"/>
    <property type="match status" value="1"/>
</dbReference>
<dbReference type="InterPro" id="IPR003439">
    <property type="entry name" value="ABC_transporter-like_ATP-bd"/>
</dbReference>
<dbReference type="AlphaFoldDB" id="A0A0D0ZZ78"/>
<evidence type="ECO:0000259" key="4">
    <source>
        <dbReference type="PROSITE" id="PS50893"/>
    </source>
</evidence>
<proteinExistence type="predicted"/>
<dbReference type="FunFam" id="3.40.50.300:FF:001209">
    <property type="entry name" value="ABC transporter, ATP-binding protein"/>
    <property type="match status" value="1"/>
</dbReference>
<evidence type="ECO:0000256" key="3">
    <source>
        <dbReference type="ARBA" id="ARBA00022840"/>
    </source>
</evidence>